<dbReference type="Proteomes" id="UP000523955">
    <property type="component" value="Unassembled WGS sequence"/>
</dbReference>
<proteinExistence type="predicted"/>
<sequence length="102" mass="10711">MAEPLSLDAALAVALVTADAGHPTVSGEAVMMVAGPSRGVAALDAVNEVLEFAHREGRKVVATEPDLGPAAAEVAARVARRWPELSPDVVRRVGNLWAYENR</sequence>
<dbReference type="RefSeq" id="WP_185255050.1">
    <property type="nucleotide sequence ID" value="NZ_JACKXE010000002.1"/>
</dbReference>
<evidence type="ECO:0000313" key="1">
    <source>
        <dbReference type="EMBL" id="MBB6629835.1"/>
    </source>
</evidence>
<protein>
    <submittedName>
        <fullName evidence="1">Uncharacterized protein</fullName>
    </submittedName>
</protein>
<keyword evidence="2" id="KW-1185">Reference proteome</keyword>
<organism evidence="1 2">
    <name type="scientific">Nocardioides luti</name>
    <dbReference type="NCBI Taxonomy" id="2761101"/>
    <lineage>
        <taxon>Bacteria</taxon>
        <taxon>Bacillati</taxon>
        <taxon>Actinomycetota</taxon>
        <taxon>Actinomycetes</taxon>
        <taxon>Propionibacteriales</taxon>
        <taxon>Nocardioidaceae</taxon>
        <taxon>Nocardioides</taxon>
    </lineage>
</organism>
<name>A0A7X0VCT5_9ACTN</name>
<accession>A0A7X0VCT5</accession>
<dbReference type="EMBL" id="JACKXE010000002">
    <property type="protein sequence ID" value="MBB6629835.1"/>
    <property type="molecule type" value="Genomic_DNA"/>
</dbReference>
<comment type="caution">
    <text evidence="1">The sequence shown here is derived from an EMBL/GenBank/DDBJ whole genome shotgun (WGS) entry which is preliminary data.</text>
</comment>
<evidence type="ECO:0000313" key="2">
    <source>
        <dbReference type="Proteomes" id="UP000523955"/>
    </source>
</evidence>
<dbReference type="AlphaFoldDB" id="A0A7X0VCT5"/>
<gene>
    <name evidence="1" type="ORF">H5V45_21130</name>
</gene>
<reference evidence="1 2" key="1">
    <citation type="submission" date="2020-08" db="EMBL/GenBank/DDBJ databases">
        <authorList>
            <person name="Seo M.-J."/>
        </authorList>
    </citation>
    <scope>NUCLEOTIDE SEQUENCE [LARGE SCALE GENOMIC DNA]</scope>
    <source>
        <strain evidence="1 2">KIGAM211</strain>
    </source>
</reference>